<keyword evidence="2" id="KW-1185">Reference proteome</keyword>
<name>A0A7J6BAV8_AMEME</name>
<evidence type="ECO:0000313" key="1">
    <source>
        <dbReference type="EMBL" id="KAF4091489.1"/>
    </source>
</evidence>
<comment type="caution">
    <text evidence="1">The sequence shown here is derived from an EMBL/GenBank/DDBJ whole genome shotgun (WGS) entry which is preliminary data.</text>
</comment>
<dbReference type="AlphaFoldDB" id="A0A7J6BAV8"/>
<evidence type="ECO:0000313" key="2">
    <source>
        <dbReference type="Proteomes" id="UP000593565"/>
    </source>
</evidence>
<gene>
    <name evidence="1" type="ORF">AMELA_G00037330</name>
</gene>
<organism evidence="1 2">
    <name type="scientific">Ameiurus melas</name>
    <name type="common">Black bullhead</name>
    <name type="synonym">Silurus melas</name>
    <dbReference type="NCBI Taxonomy" id="219545"/>
    <lineage>
        <taxon>Eukaryota</taxon>
        <taxon>Metazoa</taxon>
        <taxon>Chordata</taxon>
        <taxon>Craniata</taxon>
        <taxon>Vertebrata</taxon>
        <taxon>Euteleostomi</taxon>
        <taxon>Actinopterygii</taxon>
        <taxon>Neopterygii</taxon>
        <taxon>Teleostei</taxon>
        <taxon>Ostariophysi</taxon>
        <taxon>Siluriformes</taxon>
        <taxon>Ictaluridae</taxon>
        <taxon>Ameiurus</taxon>
    </lineage>
</organism>
<dbReference type="Proteomes" id="UP000593565">
    <property type="component" value="Unassembled WGS sequence"/>
</dbReference>
<dbReference type="EMBL" id="JAAGNN010000003">
    <property type="protein sequence ID" value="KAF4091489.1"/>
    <property type="molecule type" value="Genomic_DNA"/>
</dbReference>
<reference evidence="1 2" key="1">
    <citation type="submission" date="2020-02" db="EMBL/GenBank/DDBJ databases">
        <title>A chromosome-scale genome assembly of the black bullhead catfish (Ameiurus melas).</title>
        <authorList>
            <person name="Wen M."/>
            <person name="Zham M."/>
            <person name="Cabau C."/>
            <person name="Klopp C."/>
            <person name="Donnadieu C."/>
            <person name="Roques C."/>
            <person name="Bouchez O."/>
            <person name="Lampietro C."/>
            <person name="Jouanno E."/>
            <person name="Herpin A."/>
            <person name="Louis A."/>
            <person name="Berthelot C."/>
            <person name="Parey E."/>
            <person name="Roest-Crollius H."/>
            <person name="Braasch I."/>
            <person name="Postlethwait J."/>
            <person name="Robinson-Rechavi M."/>
            <person name="Echchiki A."/>
            <person name="Begum T."/>
            <person name="Montfort J."/>
            <person name="Schartl M."/>
            <person name="Bobe J."/>
            <person name="Guiguen Y."/>
        </authorList>
    </citation>
    <scope>NUCLEOTIDE SEQUENCE [LARGE SCALE GENOMIC DNA]</scope>
    <source>
        <strain evidence="1">M_S1</strain>
        <tissue evidence="1">Blood</tissue>
    </source>
</reference>
<proteinExistence type="predicted"/>
<sequence>MRLKQQLSGQRRKCVCFWQQGGCSEYGRLCQIVAAADPVSRFLTYQTINTNLRHDDKDLHTDCREFIDYLGLLQKISKEITQKRHERLTAEAEAATHGAHSCAQGRQRDFLAISQKMLSEKEVPEWLNKKKTTTGYTVVGVKEHKTKCSTRVTFALSQEEDTCTLALVYPVRKKVSKWISDQGWRSNIPSAAQFVTEWKPHGSVDTALDAKRIRRLTRTQRWKGLVVTEDRGKGKGVVATEISGW</sequence>
<accession>A0A7J6BAV8</accession>
<protein>
    <submittedName>
        <fullName evidence="1">Uncharacterized protein</fullName>
    </submittedName>
</protein>